<protein>
    <submittedName>
        <fullName evidence="10">ABC transporter permease</fullName>
    </submittedName>
</protein>
<feature type="transmembrane region" description="Helical" evidence="7">
    <location>
        <begin position="126"/>
        <end position="149"/>
    </location>
</feature>
<dbReference type="EMBL" id="NIPV01000095">
    <property type="protein sequence ID" value="OWJ73125.1"/>
    <property type="molecule type" value="Genomic_DNA"/>
</dbReference>
<dbReference type="InterPro" id="IPR035906">
    <property type="entry name" value="MetI-like_sf"/>
</dbReference>
<dbReference type="SUPFAM" id="SSF161098">
    <property type="entry name" value="MetI-like"/>
    <property type="match status" value="1"/>
</dbReference>
<evidence type="ECO:0000313" key="12">
    <source>
        <dbReference type="Proteomes" id="UP000214673"/>
    </source>
</evidence>
<feature type="transmembrane region" description="Helical" evidence="7">
    <location>
        <begin position="248"/>
        <end position="269"/>
    </location>
</feature>
<dbReference type="Proteomes" id="UP000214673">
    <property type="component" value="Unassembled WGS sequence"/>
</dbReference>
<comment type="subcellular location">
    <subcellularLocation>
        <location evidence="1 7">Cell membrane</location>
        <topology evidence="1 7">Multi-pass membrane protein</topology>
    </subcellularLocation>
</comment>
<name>A0A225D1A1_9RHOB</name>
<comment type="caution">
    <text evidence="10">The sequence shown here is derived from an EMBL/GenBank/DDBJ whole genome shotgun (WGS) entry which is preliminary data.</text>
</comment>
<dbReference type="GO" id="GO:0055085">
    <property type="term" value="P:transmembrane transport"/>
    <property type="evidence" value="ECO:0007669"/>
    <property type="project" value="InterPro"/>
</dbReference>
<evidence type="ECO:0000256" key="6">
    <source>
        <dbReference type="ARBA" id="ARBA00023136"/>
    </source>
</evidence>
<keyword evidence="12" id="KW-1185">Reference proteome</keyword>
<dbReference type="CDD" id="cd06261">
    <property type="entry name" value="TM_PBP2"/>
    <property type="match status" value="1"/>
</dbReference>
<dbReference type="PANTHER" id="PTHR30151">
    <property type="entry name" value="ALKANE SULFONATE ABC TRANSPORTER-RELATED, MEMBRANE SUBUNIT"/>
    <property type="match status" value="1"/>
</dbReference>
<evidence type="ECO:0000256" key="5">
    <source>
        <dbReference type="ARBA" id="ARBA00022989"/>
    </source>
</evidence>
<feature type="transmembrane region" description="Helical" evidence="7">
    <location>
        <begin position="156"/>
        <end position="175"/>
    </location>
</feature>
<evidence type="ECO:0000313" key="9">
    <source>
        <dbReference type="EMBL" id="OWJ73125.1"/>
    </source>
</evidence>
<evidence type="ECO:0000256" key="1">
    <source>
        <dbReference type="ARBA" id="ARBA00004651"/>
    </source>
</evidence>
<accession>A0A225D1A1</accession>
<evidence type="ECO:0000256" key="7">
    <source>
        <dbReference type="RuleBase" id="RU363032"/>
    </source>
</evidence>
<reference evidence="11" key="1">
    <citation type="submission" date="2016-11" db="EMBL/GenBank/DDBJ databases">
        <title>Comparison of Traditional DNA-DNA Hybridization with In Silico Genomic Analysis.</title>
        <authorList>
            <person name="Nicholson A.C."/>
            <person name="Humrighouse B.W."/>
            <person name="Graziano J."/>
            <person name="Lasker B."/>
            <person name="Whitney A.M."/>
            <person name="Mcquiston J.R."/>
            <person name="Bell M."/>
        </authorList>
    </citation>
    <scope>NUCLEOTIDE SEQUENCE [LARGE SCALE GENOMIC DNA]</scope>
    <source>
        <strain evidence="11">H2381</strain>
    </source>
</reference>
<keyword evidence="6 7" id="KW-0472">Membrane</keyword>
<evidence type="ECO:0000256" key="4">
    <source>
        <dbReference type="ARBA" id="ARBA00022692"/>
    </source>
</evidence>
<dbReference type="Pfam" id="PF00528">
    <property type="entry name" value="BPD_transp_1"/>
    <property type="match status" value="1"/>
</dbReference>
<evidence type="ECO:0000313" key="10">
    <source>
        <dbReference type="EMBL" id="OWJ82558.1"/>
    </source>
</evidence>
<keyword evidence="3" id="KW-1003">Cell membrane</keyword>
<feature type="transmembrane region" description="Helical" evidence="7">
    <location>
        <begin position="195"/>
        <end position="212"/>
    </location>
</feature>
<dbReference type="Proteomes" id="UP000196640">
    <property type="component" value="Unassembled WGS sequence"/>
</dbReference>
<evidence type="ECO:0000256" key="2">
    <source>
        <dbReference type="ARBA" id="ARBA00022448"/>
    </source>
</evidence>
<comment type="similarity">
    <text evidence="7">Belongs to the binding-protein-dependent transport system permease family.</text>
</comment>
<sequence>MGADGAHCPERLRRRAGNLPAPLLSCPPRRGARIDDVKVIGLRLLFLALVLLAWQITAERLPPGLFATPLATLSAARRLFADGEITTALLASLRVYLLGTISAGVVGIAVGVLMGVVRPLGRMLDIFVYALAATPRVAFVPLIIVLLGLGVEAKAFIVFMGAVMPVILNAYTGVSEADPDLVEMARATGASPGRIFLHVILPGSLPILMVGLRLGATIGLINTVVAELYTAVTGLGGLLAIYGNSFRMAEYFVVVLTLSLVGVAVTETLRHLENRLTRWRTASAR</sequence>
<dbReference type="AlphaFoldDB" id="A0A225D1A1"/>
<dbReference type="PROSITE" id="PS50928">
    <property type="entry name" value="ABC_TM1"/>
    <property type="match status" value="1"/>
</dbReference>
<dbReference type="Gene3D" id="1.10.3720.10">
    <property type="entry name" value="MetI-like"/>
    <property type="match status" value="1"/>
</dbReference>
<feature type="transmembrane region" description="Helical" evidence="7">
    <location>
        <begin position="93"/>
        <end position="114"/>
    </location>
</feature>
<feature type="domain" description="ABC transmembrane type-1" evidence="8">
    <location>
        <begin position="89"/>
        <end position="273"/>
    </location>
</feature>
<reference evidence="10 12" key="2">
    <citation type="submission" date="2016-11" db="EMBL/GenBank/DDBJ databases">
        <title>Comparison of Traditional DNA-DNA Hybridization with In Silico Genomic Analysis.</title>
        <authorList>
            <person name="Nicholson A.C."/>
            <person name="Sammons S."/>
            <person name="Humrighouse B.W."/>
            <person name="Graziano J."/>
            <person name="Lasker B."/>
            <person name="Whitney A.M."/>
            <person name="Mcquiston J.R."/>
        </authorList>
    </citation>
    <scope>NUCLEOTIDE SEQUENCE [LARGE SCALE GENOMIC DNA]</scope>
    <source>
        <strain evidence="9 12">H1892</strain>
        <strain evidence="10">H2381</strain>
    </source>
</reference>
<dbReference type="InterPro" id="IPR000515">
    <property type="entry name" value="MetI-like"/>
</dbReference>
<keyword evidence="4 7" id="KW-0812">Transmembrane</keyword>
<dbReference type="OrthoDB" id="9786495at2"/>
<organism evidence="10 11">
    <name type="scientific">Haematobacter missouriensis</name>
    <dbReference type="NCBI Taxonomy" id="366616"/>
    <lineage>
        <taxon>Bacteria</taxon>
        <taxon>Pseudomonadati</taxon>
        <taxon>Pseudomonadota</taxon>
        <taxon>Alphaproteobacteria</taxon>
        <taxon>Rhodobacterales</taxon>
        <taxon>Paracoccaceae</taxon>
        <taxon>Haematobacter</taxon>
    </lineage>
</organism>
<evidence type="ECO:0000313" key="11">
    <source>
        <dbReference type="Proteomes" id="UP000196640"/>
    </source>
</evidence>
<gene>
    <name evidence="10" type="ORF">CDV52_14235</name>
    <name evidence="9" type="ORF">CDV53_16230</name>
</gene>
<feature type="transmembrane region" description="Helical" evidence="7">
    <location>
        <begin position="224"/>
        <end position="242"/>
    </location>
</feature>
<keyword evidence="5 7" id="KW-1133">Transmembrane helix</keyword>
<dbReference type="GO" id="GO:0005886">
    <property type="term" value="C:plasma membrane"/>
    <property type="evidence" value="ECO:0007669"/>
    <property type="project" value="UniProtKB-SubCell"/>
</dbReference>
<keyword evidence="2 7" id="KW-0813">Transport</keyword>
<dbReference type="PANTHER" id="PTHR30151:SF0">
    <property type="entry name" value="ABC TRANSPORTER PERMEASE PROTEIN MJ0413-RELATED"/>
    <property type="match status" value="1"/>
</dbReference>
<evidence type="ECO:0000259" key="8">
    <source>
        <dbReference type="PROSITE" id="PS50928"/>
    </source>
</evidence>
<feature type="transmembrane region" description="Helical" evidence="7">
    <location>
        <begin position="63"/>
        <end position="81"/>
    </location>
</feature>
<evidence type="ECO:0000256" key="3">
    <source>
        <dbReference type="ARBA" id="ARBA00022475"/>
    </source>
</evidence>
<dbReference type="EMBL" id="NIPX01000025">
    <property type="protein sequence ID" value="OWJ82558.1"/>
    <property type="molecule type" value="Genomic_DNA"/>
</dbReference>
<feature type="transmembrane region" description="Helical" evidence="7">
    <location>
        <begin position="39"/>
        <end position="57"/>
    </location>
</feature>
<proteinExistence type="inferred from homology"/>
<dbReference type="STRING" id="366616.CG51_18745"/>